<evidence type="ECO:0000256" key="5">
    <source>
        <dbReference type="ARBA" id="ARBA00022777"/>
    </source>
</evidence>
<dbReference type="Proteomes" id="UP000248887">
    <property type="component" value="Unassembled WGS sequence"/>
</dbReference>
<dbReference type="InterPro" id="IPR011623">
    <property type="entry name" value="7TMR_DISM_rcpt_extracell_dom1"/>
</dbReference>
<feature type="region of interest" description="Disordered" evidence="7">
    <location>
        <begin position="705"/>
        <end position="730"/>
    </location>
</feature>
<dbReference type="InterPro" id="IPR004358">
    <property type="entry name" value="Sig_transdc_His_kin-like_C"/>
</dbReference>
<keyword evidence="5" id="KW-0418">Kinase</keyword>
<dbReference type="InterPro" id="IPR050736">
    <property type="entry name" value="Sensor_HK_Regulatory"/>
</dbReference>
<dbReference type="SUPFAM" id="SSF47384">
    <property type="entry name" value="Homodimeric domain of signal transducing histidine kinase"/>
    <property type="match status" value="1"/>
</dbReference>
<feature type="domain" description="Histidine kinase" evidence="9">
    <location>
        <begin position="497"/>
        <end position="707"/>
    </location>
</feature>
<dbReference type="InterPro" id="IPR005467">
    <property type="entry name" value="His_kinase_dom"/>
</dbReference>
<dbReference type="PRINTS" id="PR00344">
    <property type="entry name" value="BCTRLSENSOR"/>
</dbReference>
<accession>A0A2W5R5C7</accession>
<dbReference type="AlphaFoldDB" id="A0A2W5R5C7"/>
<comment type="catalytic activity">
    <reaction evidence="1">
        <text>ATP + protein L-histidine = ADP + protein N-phospho-L-histidine.</text>
        <dbReference type="EC" id="2.7.13.3"/>
    </reaction>
</comment>
<dbReference type="EMBL" id="QFQD01000034">
    <property type="protein sequence ID" value="PZQ82225.1"/>
    <property type="molecule type" value="Genomic_DNA"/>
</dbReference>
<dbReference type="CDD" id="cd00082">
    <property type="entry name" value="HisKA"/>
    <property type="match status" value="1"/>
</dbReference>
<feature type="transmembrane region" description="Helical" evidence="8">
    <location>
        <begin position="353"/>
        <end position="370"/>
    </location>
</feature>
<reference evidence="10 11" key="1">
    <citation type="submission" date="2017-08" db="EMBL/GenBank/DDBJ databases">
        <title>Infants hospitalized years apart are colonized by the same room-sourced microbial strains.</title>
        <authorList>
            <person name="Brooks B."/>
            <person name="Olm M.R."/>
            <person name="Firek B.A."/>
            <person name="Baker R."/>
            <person name="Thomas B.C."/>
            <person name="Morowitz M.J."/>
            <person name="Banfield J.F."/>
        </authorList>
    </citation>
    <scope>NUCLEOTIDE SEQUENCE [LARGE SCALE GENOMIC DNA]</scope>
    <source>
        <strain evidence="10">S2_005_001_R2_27</strain>
    </source>
</reference>
<dbReference type="Gene3D" id="1.10.287.130">
    <property type="match status" value="1"/>
</dbReference>
<evidence type="ECO:0000313" key="11">
    <source>
        <dbReference type="Proteomes" id="UP000248887"/>
    </source>
</evidence>
<dbReference type="Gene3D" id="3.30.565.10">
    <property type="entry name" value="Histidine kinase-like ATPase, C-terminal domain"/>
    <property type="match status" value="1"/>
</dbReference>
<dbReference type="Gene3D" id="2.60.40.2380">
    <property type="match status" value="1"/>
</dbReference>
<gene>
    <name evidence="10" type="ORF">DI549_11805</name>
</gene>
<dbReference type="InterPro" id="IPR036097">
    <property type="entry name" value="HisK_dim/P_sf"/>
</dbReference>
<dbReference type="PANTHER" id="PTHR43711">
    <property type="entry name" value="TWO-COMPONENT HISTIDINE KINASE"/>
    <property type="match status" value="1"/>
</dbReference>
<dbReference type="Pfam" id="PF07695">
    <property type="entry name" value="7TMR-DISM_7TM"/>
    <property type="match status" value="1"/>
</dbReference>
<keyword evidence="6" id="KW-0902">Two-component regulatory system</keyword>
<evidence type="ECO:0000256" key="4">
    <source>
        <dbReference type="ARBA" id="ARBA00022679"/>
    </source>
</evidence>
<dbReference type="CDD" id="cd00075">
    <property type="entry name" value="HATPase"/>
    <property type="match status" value="1"/>
</dbReference>
<feature type="transmembrane region" description="Helical" evidence="8">
    <location>
        <begin position="382"/>
        <end position="407"/>
    </location>
</feature>
<dbReference type="InterPro" id="IPR036890">
    <property type="entry name" value="HATPase_C_sf"/>
</dbReference>
<feature type="transmembrane region" description="Helical" evidence="8">
    <location>
        <begin position="413"/>
        <end position="434"/>
    </location>
</feature>
<evidence type="ECO:0000256" key="1">
    <source>
        <dbReference type="ARBA" id="ARBA00000085"/>
    </source>
</evidence>
<protein>
    <recommendedName>
        <fullName evidence="2">histidine kinase</fullName>
        <ecNumber evidence="2">2.7.13.3</ecNumber>
    </recommendedName>
</protein>
<keyword evidence="4" id="KW-0808">Transferase</keyword>
<comment type="caution">
    <text evidence="10">The sequence shown here is derived from an EMBL/GenBank/DDBJ whole genome shotgun (WGS) entry which is preliminary data.</text>
</comment>
<sequence>MTIIVRADMRPPPPRLRRRWNDVLRPLRGACPSGPWDGWAAPVGIALLWLLALAAFIGMAMPVEASPLRLDGQARSVSGTGHLETFYDPEGTLGVEQACAPTTPFTSIPGNFNGSYTPKGAWWLRLKVEPGPAAGGIWWLEIFAPYTDRIDAYVPDADVGDTISVRHKEAGALKPFDAREWPTFTNVLRMELVAGQPADLCIRLSGKRALNARLVLWREADLVGWLTLNILVISLAVGAALIVSLGALIIAAWLRSAAFGWYGVYVGAVSLNFLANSGFWPVLFRSVDPSSLLRLQSMVGCFSVMAGAMMARSIFGAPAHAPIANKVILAIALWAAVCIPVSALGYYGVVAPYLIVGVFTLALLGPWLALRMLLRREPAAMWYLVGFTTYCAATIWFALVVLGLAPLNDFLEWGYQSAGLLHMAATFAGLASALQAGMRERQRLEAELLQASQRNMLELERAVEQRTSALNEEVGARRRAETALLKALKEQRNFLAMVSHEFRTPLSTLRLSVTLLERGVEAADEALKREVEKMRRAILRLSGLIDTFLAEEWLERATMTIQRKLLDIGALTADVVRELAAHAQGRIVRAECLPIRIDGDPVLLRTVVDNLVGNALKYTDGSIFVSVSERDAGVLICVEDQGPGIPADQREEIFDRYYRAPEAITKSGTGLGLYLVRLIVEKHGGHVRLTDARDGGSRFEVWLPERLPPSSTGPAEDARTSHAASGGGVA</sequence>
<dbReference type="PANTHER" id="PTHR43711:SF1">
    <property type="entry name" value="HISTIDINE KINASE 1"/>
    <property type="match status" value="1"/>
</dbReference>
<feature type="transmembrane region" description="Helical" evidence="8">
    <location>
        <begin position="327"/>
        <end position="347"/>
    </location>
</feature>
<evidence type="ECO:0000256" key="2">
    <source>
        <dbReference type="ARBA" id="ARBA00012438"/>
    </source>
</evidence>
<keyword evidence="3" id="KW-0597">Phosphoprotein</keyword>
<feature type="transmembrane region" description="Helical" evidence="8">
    <location>
        <begin position="295"/>
        <end position="315"/>
    </location>
</feature>
<evidence type="ECO:0000256" key="8">
    <source>
        <dbReference type="SAM" id="Phobius"/>
    </source>
</evidence>
<keyword evidence="8" id="KW-1133">Transmembrane helix</keyword>
<dbReference type="SUPFAM" id="SSF55874">
    <property type="entry name" value="ATPase domain of HSP90 chaperone/DNA topoisomerase II/histidine kinase"/>
    <property type="match status" value="1"/>
</dbReference>
<dbReference type="EC" id="2.7.13.3" evidence="2"/>
<dbReference type="GO" id="GO:0000155">
    <property type="term" value="F:phosphorelay sensor kinase activity"/>
    <property type="evidence" value="ECO:0007669"/>
    <property type="project" value="InterPro"/>
</dbReference>
<evidence type="ECO:0000256" key="6">
    <source>
        <dbReference type="ARBA" id="ARBA00023012"/>
    </source>
</evidence>
<keyword evidence="8" id="KW-0472">Membrane</keyword>
<dbReference type="InterPro" id="IPR003594">
    <property type="entry name" value="HATPase_dom"/>
</dbReference>
<dbReference type="Pfam" id="PF07696">
    <property type="entry name" value="7TMR-DISMED2"/>
    <property type="match status" value="1"/>
</dbReference>
<dbReference type="Pfam" id="PF00512">
    <property type="entry name" value="HisKA"/>
    <property type="match status" value="1"/>
</dbReference>
<keyword evidence="8" id="KW-0812">Transmembrane</keyword>
<organism evidence="10 11">
    <name type="scientific">Ancylobacter novellus</name>
    <name type="common">Thiobacillus novellus</name>
    <dbReference type="NCBI Taxonomy" id="921"/>
    <lineage>
        <taxon>Bacteria</taxon>
        <taxon>Pseudomonadati</taxon>
        <taxon>Pseudomonadota</taxon>
        <taxon>Alphaproteobacteria</taxon>
        <taxon>Hyphomicrobiales</taxon>
        <taxon>Xanthobacteraceae</taxon>
        <taxon>Ancylobacter</taxon>
    </lineage>
</organism>
<feature type="transmembrane region" description="Helical" evidence="8">
    <location>
        <begin position="222"/>
        <end position="254"/>
    </location>
</feature>
<dbReference type="InterPro" id="IPR011622">
    <property type="entry name" value="7TMR_DISM_rcpt_extracell_dom2"/>
</dbReference>
<evidence type="ECO:0000313" key="10">
    <source>
        <dbReference type="EMBL" id="PZQ82225.1"/>
    </source>
</evidence>
<name>A0A2W5R5C7_ANCNO</name>
<dbReference type="Pfam" id="PF02518">
    <property type="entry name" value="HATPase_c"/>
    <property type="match status" value="1"/>
</dbReference>
<dbReference type="SMART" id="SM00388">
    <property type="entry name" value="HisKA"/>
    <property type="match status" value="1"/>
</dbReference>
<evidence type="ECO:0000259" key="9">
    <source>
        <dbReference type="PROSITE" id="PS50109"/>
    </source>
</evidence>
<feature type="transmembrane region" description="Helical" evidence="8">
    <location>
        <begin position="261"/>
        <end position="283"/>
    </location>
</feature>
<proteinExistence type="predicted"/>
<dbReference type="PROSITE" id="PS50109">
    <property type="entry name" value="HIS_KIN"/>
    <property type="match status" value="1"/>
</dbReference>
<evidence type="ECO:0000256" key="7">
    <source>
        <dbReference type="SAM" id="MobiDB-lite"/>
    </source>
</evidence>
<evidence type="ECO:0000256" key="3">
    <source>
        <dbReference type="ARBA" id="ARBA00022553"/>
    </source>
</evidence>
<dbReference type="SMART" id="SM00387">
    <property type="entry name" value="HATPase_c"/>
    <property type="match status" value="1"/>
</dbReference>
<dbReference type="InterPro" id="IPR003661">
    <property type="entry name" value="HisK_dim/P_dom"/>
</dbReference>
<feature type="transmembrane region" description="Helical" evidence="8">
    <location>
        <begin position="38"/>
        <end position="61"/>
    </location>
</feature>